<dbReference type="InterPro" id="IPR046791">
    <property type="entry name" value="Polycystin_dom"/>
</dbReference>
<evidence type="ECO:0000256" key="1">
    <source>
        <dbReference type="ARBA" id="ARBA00004141"/>
    </source>
</evidence>
<dbReference type="PANTHER" id="PTHR10877:SF183">
    <property type="entry name" value="AT14535P-RELATED"/>
    <property type="match status" value="1"/>
</dbReference>
<dbReference type="AlphaFoldDB" id="L1II78"/>
<reference evidence="10 12" key="1">
    <citation type="journal article" date="2012" name="Nature">
        <title>Algal genomes reveal evolutionary mosaicism and the fate of nucleomorphs.</title>
        <authorList>
            <consortium name="DOE Joint Genome Institute"/>
            <person name="Curtis B.A."/>
            <person name="Tanifuji G."/>
            <person name="Burki F."/>
            <person name="Gruber A."/>
            <person name="Irimia M."/>
            <person name="Maruyama S."/>
            <person name="Arias M.C."/>
            <person name="Ball S.G."/>
            <person name="Gile G.H."/>
            <person name="Hirakawa Y."/>
            <person name="Hopkins J.F."/>
            <person name="Kuo A."/>
            <person name="Rensing S.A."/>
            <person name="Schmutz J."/>
            <person name="Symeonidi A."/>
            <person name="Elias M."/>
            <person name="Eveleigh R.J."/>
            <person name="Herman E.K."/>
            <person name="Klute M.J."/>
            <person name="Nakayama T."/>
            <person name="Obornik M."/>
            <person name="Reyes-Prieto A."/>
            <person name="Armbrust E.V."/>
            <person name="Aves S.J."/>
            <person name="Beiko R.G."/>
            <person name="Coutinho P."/>
            <person name="Dacks J.B."/>
            <person name="Durnford D.G."/>
            <person name="Fast N.M."/>
            <person name="Green B.R."/>
            <person name="Grisdale C.J."/>
            <person name="Hempel F."/>
            <person name="Henrissat B."/>
            <person name="Hoppner M.P."/>
            <person name="Ishida K."/>
            <person name="Kim E."/>
            <person name="Koreny L."/>
            <person name="Kroth P.G."/>
            <person name="Liu Y."/>
            <person name="Malik S.B."/>
            <person name="Maier U.G."/>
            <person name="McRose D."/>
            <person name="Mock T."/>
            <person name="Neilson J.A."/>
            <person name="Onodera N.T."/>
            <person name="Poole A.M."/>
            <person name="Pritham E.J."/>
            <person name="Richards T.A."/>
            <person name="Rocap G."/>
            <person name="Roy S.W."/>
            <person name="Sarai C."/>
            <person name="Schaack S."/>
            <person name="Shirato S."/>
            <person name="Slamovits C.H."/>
            <person name="Spencer D.F."/>
            <person name="Suzuki S."/>
            <person name="Worden A.Z."/>
            <person name="Zauner S."/>
            <person name="Barry K."/>
            <person name="Bell C."/>
            <person name="Bharti A.K."/>
            <person name="Crow J.A."/>
            <person name="Grimwood J."/>
            <person name="Kramer R."/>
            <person name="Lindquist E."/>
            <person name="Lucas S."/>
            <person name="Salamov A."/>
            <person name="McFadden G.I."/>
            <person name="Lane C.E."/>
            <person name="Keeling P.J."/>
            <person name="Gray M.W."/>
            <person name="Grigoriev I.V."/>
            <person name="Archibald J.M."/>
        </authorList>
    </citation>
    <scope>NUCLEOTIDE SEQUENCE</scope>
    <source>
        <strain evidence="10 12">CCMP2712</strain>
    </source>
</reference>
<accession>L1II78</accession>
<feature type="domain" description="Polycystin" evidence="9">
    <location>
        <begin position="150"/>
        <end position="334"/>
    </location>
</feature>
<dbReference type="InterPro" id="IPR013122">
    <property type="entry name" value="PKD1_2_channel"/>
</dbReference>
<feature type="coiled-coil region" evidence="6">
    <location>
        <begin position="748"/>
        <end position="775"/>
    </location>
</feature>
<evidence type="ECO:0000313" key="12">
    <source>
        <dbReference type="Proteomes" id="UP000011087"/>
    </source>
</evidence>
<sequence>MPKLGTIQAILFGKMKKQRKARKGANVHNIYHFQDSEINIKQTIFHLRRWPGVMNGYTELFFYALFFVLFVMLVVFQSDVEVANLIDDAIRNGLLQQDEALSSVQMQGDFFDYLLKSYDNKQQSFTDGTEPDGGLINSILGGTWYNGDPFTTDEMGMIYNYNKLIGGVLIIQKRGELEPCEYSMYSLFYPTCYSNVKYVTADPPLRVNGTKDVCGSSQPIMEIDESSPDYQQYLVDLENSKFGDREKLNQTEYSNVVNSFQYSYKDQGYRAWLSLADGIKANLQQIQQLQELRWLDSKTRHIDLKFTFYNGNFGMFTFAKVSLQFSHFGTYITSDPSATSVQRNLPGGTTVSIGSINMEPYLTQKDFILLGFEIAFMVWVFFLISSYIRNFLTAIYLRRLHKFFNMWACLDLVNYTCYLMFIVIRIGYMKNIICHPVRVPTNDYDPIFEQLYRTNRDQLSVNFISILIGTLRFFKYYEFQPRLQIVNKTLSASMVHLYHFCLIFGVMLVGYAAIGHLNFGNQSRDFATVPNSIQVMWESLFGAFDLGPTIGNFNLGYINPIMANVFFISWMFLTGMVLMNVFVAILMDGYAAAKEEGKKTAERLGKDAPDAVHEDVVKAVQDISHSLFAGSTYSNTMLLHALEALDGHIPDPEINEVELRKEMTEIEAEIARLTRRKNYIERTLDAPLADQPCHDIWNQKRCSFDALVRVIGQLYPKVNLDTDKMQRAWSRSIYTASTSEQEQDDWKTEMLEIYLQQLRAENQRLQLKAAAADISRGE</sequence>
<dbReference type="OrthoDB" id="444119at2759"/>
<organism evidence="10">
    <name type="scientific">Guillardia theta (strain CCMP2712)</name>
    <name type="common">Cryptophyte</name>
    <dbReference type="NCBI Taxonomy" id="905079"/>
    <lineage>
        <taxon>Eukaryota</taxon>
        <taxon>Cryptophyceae</taxon>
        <taxon>Pyrenomonadales</taxon>
        <taxon>Geminigeraceae</taxon>
        <taxon>Guillardia</taxon>
    </lineage>
</organism>
<evidence type="ECO:0000313" key="10">
    <source>
        <dbReference type="EMBL" id="EKX35958.1"/>
    </source>
</evidence>
<feature type="transmembrane region" description="Helical" evidence="7">
    <location>
        <begin position="561"/>
        <end position="586"/>
    </location>
</feature>
<feature type="transmembrane region" description="Helical" evidence="7">
    <location>
        <begin position="60"/>
        <end position="76"/>
    </location>
</feature>
<evidence type="ECO:0000256" key="6">
    <source>
        <dbReference type="SAM" id="Coils"/>
    </source>
</evidence>
<gene>
    <name evidence="10" type="ORF">GUITHDRAFT_117874</name>
</gene>
<feature type="transmembrane region" description="Helical" evidence="7">
    <location>
        <begin position="367"/>
        <end position="384"/>
    </location>
</feature>
<dbReference type="eggNOG" id="KOG3599">
    <property type="taxonomic scope" value="Eukaryota"/>
</dbReference>
<dbReference type="KEGG" id="gtt:GUITHDRAFT_117874"/>
<dbReference type="OMA" id="WDWFINS"/>
<dbReference type="RefSeq" id="XP_005822938.1">
    <property type="nucleotide sequence ID" value="XM_005822881.1"/>
</dbReference>
<proteinExistence type="inferred from homology"/>
<dbReference type="Proteomes" id="UP000011087">
    <property type="component" value="Unassembled WGS sequence"/>
</dbReference>
<reference evidence="11" key="3">
    <citation type="submission" date="2015-06" db="UniProtKB">
        <authorList>
            <consortium name="EnsemblProtists"/>
        </authorList>
    </citation>
    <scope>IDENTIFICATION</scope>
</reference>
<evidence type="ECO:0000256" key="4">
    <source>
        <dbReference type="ARBA" id="ARBA00022989"/>
    </source>
</evidence>
<comment type="similarity">
    <text evidence="2">Belongs to the polycystin family.</text>
</comment>
<dbReference type="HOGENOM" id="CLU_359997_0_0_1"/>
<feature type="transmembrane region" description="Helical" evidence="7">
    <location>
        <begin position="535"/>
        <end position="555"/>
    </location>
</feature>
<dbReference type="InterPro" id="IPR051223">
    <property type="entry name" value="Polycystin"/>
</dbReference>
<dbReference type="EMBL" id="JH993081">
    <property type="protein sequence ID" value="EKX35958.1"/>
    <property type="molecule type" value="Genomic_DNA"/>
</dbReference>
<keyword evidence="4 7" id="KW-1133">Transmembrane helix</keyword>
<evidence type="ECO:0000313" key="11">
    <source>
        <dbReference type="EnsemblProtists" id="EKX35958"/>
    </source>
</evidence>
<dbReference type="PaxDb" id="55529-EKX35958"/>
<keyword evidence="6" id="KW-0175">Coiled coil</keyword>
<evidence type="ECO:0000256" key="3">
    <source>
        <dbReference type="ARBA" id="ARBA00022692"/>
    </source>
</evidence>
<feature type="coiled-coil region" evidence="6">
    <location>
        <begin position="656"/>
        <end position="683"/>
    </location>
</feature>
<name>L1II78_GUITC</name>
<dbReference type="Gene3D" id="1.10.287.70">
    <property type="match status" value="1"/>
</dbReference>
<dbReference type="Pfam" id="PF20519">
    <property type="entry name" value="Polycystin_dom"/>
    <property type="match status" value="1"/>
</dbReference>
<keyword evidence="5 7" id="KW-0472">Membrane</keyword>
<evidence type="ECO:0000259" key="9">
    <source>
        <dbReference type="Pfam" id="PF20519"/>
    </source>
</evidence>
<protein>
    <submittedName>
        <fullName evidence="10 11">Uncharacterized protein</fullName>
    </submittedName>
</protein>
<dbReference type="EnsemblProtists" id="EKX35958">
    <property type="protein sequence ID" value="EKX35958"/>
    <property type="gene ID" value="GUITHDRAFT_117874"/>
</dbReference>
<dbReference type="SUPFAM" id="SSF81324">
    <property type="entry name" value="Voltage-gated potassium channels"/>
    <property type="match status" value="1"/>
</dbReference>
<evidence type="ECO:0000256" key="7">
    <source>
        <dbReference type="SAM" id="Phobius"/>
    </source>
</evidence>
<feature type="domain" description="Polycystin cation channel PKD1/PKD2" evidence="8">
    <location>
        <begin position="363"/>
        <end position="592"/>
    </location>
</feature>
<dbReference type="PANTHER" id="PTHR10877">
    <property type="entry name" value="POLYCYSTIN FAMILY MEMBER"/>
    <property type="match status" value="1"/>
</dbReference>
<comment type="subcellular location">
    <subcellularLocation>
        <location evidence="1">Membrane</location>
        <topology evidence="1">Multi-pass membrane protein</topology>
    </subcellularLocation>
</comment>
<reference evidence="12" key="2">
    <citation type="submission" date="2012-11" db="EMBL/GenBank/DDBJ databases">
        <authorList>
            <person name="Kuo A."/>
            <person name="Curtis B.A."/>
            <person name="Tanifuji G."/>
            <person name="Burki F."/>
            <person name="Gruber A."/>
            <person name="Irimia M."/>
            <person name="Maruyama S."/>
            <person name="Arias M.C."/>
            <person name="Ball S.G."/>
            <person name="Gile G.H."/>
            <person name="Hirakawa Y."/>
            <person name="Hopkins J.F."/>
            <person name="Rensing S.A."/>
            <person name="Schmutz J."/>
            <person name="Symeonidi A."/>
            <person name="Elias M."/>
            <person name="Eveleigh R.J."/>
            <person name="Herman E.K."/>
            <person name="Klute M.J."/>
            <person name="Nakayama T."/>
            <person name="Obornik M."/>
            <person name="Reyes-Prieto A."/>
            <person name="Armbrust E.V."/>
            <person name="Aves S.J."/>
            <person name="Beiko R.G."/>
            <person name="Coutinho P."/>
            <person name="Dacks J.B."/>
            <person name="Durnford D.G."/>
            <person name="Fast N.M."/>
            <person name="Green B.R."/>
            <person name="Grisdale C."/>
            <person name="Hempe F."/>
            <person name="Henrissat B."/>
            <person name="Hoppner M.P."/>
            <person name="Ishida K.-I."/>
            <person name="Kim E."/>
            <person name="Koreny L."/>
            <person name="Kroth P.G."/>
            <person name="Liu Y."/>
            <person name="Malik S.-B."/>
            <person name="Maier U.G."/>
            <person name="McRose D."/>
            <person name="Mock T."/>
            <person name="Neilson J.A."/>
            <person name="Onodera N.T."/>
            <person name="Poole A.M."/>
            <person name="Pritham E.J."/>
            <person name="Richards T.A."/>
            <person name="Rocap G."/>
            <person name="Roy S.W."/>
            <person name="Sarai C."/>
            <person name="Schaack S."/>
            <person name="Shirato S."/>
            <person name="Slamovits C.H."/>
            <person name="Spencer D.F."/>
            <person name="Suzuki S."/>
            <person name="Worden A.Z."/>
            <person name="Zauner S."/>
            <person name="Barry K."/>
            <person name="Bell C."/>
            <person name="Bharti A.K."/>
            <person name="Crow J.A."/>
            <person name="Grimwood J."/>
            <person name="Kramer R."/>
            <person name="Lindquist E."/>
            <person name="Lucas S."/>
            <person name="Salamov A."/>
            <person name="McFadden G.I."/>
            <person name="Lane C.E."/>
            <person name="Keeling P.J."/>
            <person name="Gray M.W."/>
            <person name="Grigoriev I.V."/>
            <person name="Archibald J.M."/>
        </authorList>
    </citation>
    <scope>NUCLEOTIDE SEQUENCE</scope>
    <source>
        <strain evidence="12">CCMP2712</strain>
    </source>
</reference>
<evidence type="ECO:0000256" key="5">
    <source>
        <dbReference type="ARBA" id="ARBA00023136"/>
    </source>
</evidence>
<feature type="transmembrane region" description="Helical" evidence="7">
    <location>
        <begin position="497"/>
        <end position="514"/>
    </location>
</feature>
<keyword evidence="12" id="KW-1185">Reference proteome</keyword>
<dbReference type="GO" id="GO:0016020">
    <property type="term" value="C:membrane"/>
    <property type="evidence" value="ECO:0007669"/>
    <property type="project" value="UniProtKB-SubCell"/>
</dbReference>
<dbReference type="Pfam" id="PF08016">
    <property type="entry name" value="PKD_channel"/>
    <property type="match status" value="1"/>
</dbReference>
<dbReference type="GeneID" id="17292692"/>
<keyword evidence="3 7" id="KW-0812">Transmembrane</keyword>
<evidence type="ECO:0000256" key="2">
    <source>
        <dbReference type="ARBA" id="ARBA00007200"/>
    </source>
</evidence>
<feature type="transmembrane region" description="Helical" evidence="7">
    <location>
        <begin position="404"/>
        <end position="428"/>
    </location>
</feature>
<evidence type="ECO:0000259" key="8">
    <source>
        <dbReference type="Pfam" id="PF08016"/>
    </source>
</evidence>